<dbReference type="PROSITE" id="PS51053">
    <property type="entry name" value="SERTA"/>
    <property type="match status" value="1"/>
</dbReference>
<dbReference type="InterPro" id="IPR029708">
    <property type="entry name" value="SERTAD4"/>
</dbReference>
<dbReference type="Pfam" id="PF06031">
    <property type="entry name" value="SERTA"/>
    <property type="match status" value="1"/>
</dbReference>
<dbReference type="PANTHER" id="PTHR14272">
    <property type="entry name" value="SERTA DOMAIN-CONTAINING PROTEIN 4"/>
    <property type="match status" value="1"/>
</dbReference>
<name>A0A3B3QFW2_9TELE</name>
<proteinExistence type="predicted"/>
<dbReference type="GO" id="GO:0005634">
    <property type="term" value="C:nucleus"/>
    <property type="evidence" value="ECO:0007669"/>
    <property type="project" value="InterPro"/>
</dbReference>
<dbReference type="InterPro" id="IPR009263">
    <property type="entry name" value="SERTA_dom"/>
</dbReference>
<evidence type="ECO:0000259" key="2">
    <source>
        <dbReference type="PROSITE" id="PS51053"/>
    </source>
</evidence>
<dbReference type="OrthoDB" id="5976204at2759"/>
<protein>
    <submittedName>
        <fullName evidence="3">SERTA domain containing 4</fullName>
    </submittedName>
</protein>
<reference evidence="3" key="1">
    <citation type="submission" date="2025-08" db="UniProtKB">
        <authorList>
            <consortium name="Ensembl"/>
        </authorList>
    </citation>
    <scope>IDENTIFICATION</scope>
</reference>
<sequence length="297" mass="33263">MTLVLSMNSFCDHAACEEESTLPQYQPIWESERCSKSCVSSPSPQGGAVEQLVEEPHCRRPPDHVVASRIAYFKRKYVEEDQPPFSFRGYCQTVAPVLEERAHVLRLSLEKMRFIDDPEAFLRRSVLVNNLLRRLRAEILLQSEWCLPPGPAPTCPWEAPPGPYRKRFRLIRGEAPECLQTCCCFCGGRYLRLPFSVYEDTATSSSSSSSSSSSTSYASSFCTSSSPPFPQLLPTDGRKTHLDSLYPGPDLPEAGGAEGPADPKERPRSRERERPKAGHSRWGELGPEPGVQESRRL</sequence>
<feature type="compositionally biased region" description="Basic and acidic residues" evidence="1">
    <location>
        <begin position="261"/>
        <end position="276"/>
    </location>
</feature>
<dbReference type="AlphaFoldDB" id="A0A3B3QFW2"/>
<dbReference type="Proteomes" id="UP000261540">
    <property type="component" value="Unplaced"/>
</dbReference>
<evidence type="ECO:0000256" key="1">
    <source>
        <dbReference type="SAM" id="MobiDB-lite"/>
    </source>
</evidence>
<organism evidence="3 4">
    <name type="scientific">Paramormyrops kingsleyae</name>
    <dbReference type="NCBI Taxonomy" id="1676925"/>
    <lineage>
        <taxon>Eukaryota</taxon>
        <taxon>Metazoa</taxon>
        <taxon>Chordata</taxon>
        <taxon>Craniata</taxon>
        <taxon>Vertebrata</taxon>
        <taxon>Euteleostomi</taxon>
        <taxon>Actinopterygii</taxon>
        <taxon>Neopterygii</taxon>
        <taxon>Teleostei</taxon>
        <taxon>Osteoglossocephala</taxon>
        <taxon>Osteoglossomorpha</taxon>
        <taxon>Osteoglossiformes</taxon>
        <taxon>Mormyridae</taxon>
        <taxon>Paramormyrops</taxon>
    </lineage>
</organism>
<accession>A0A3B3QFW2</accession>
<dbReference type="Ensembl" id="ENSPKIT00000029664.1">
    <property type="protein sequence ID" value="ENSPKIP00000005657.1"/>
    <property type="gene ID" value="ENSPKIG00000022248.1"/>
</dbReference>
<feature type="region of interest" description="Disordered" evidence="1">
    <location>
        <begin position="228"/>
        <end position="297"/>
    </location>
</feature>
<keyword evidence="4" id="KW-1185">Reference proteome</keyword>
<evidence type="ECO:0000313" key="3">
    <source>
        <dbReference type="Ensembl" id="ENSPKIP00000005657.1"/>
    </source>
</evidence>
<dbReference type="PANTHER" id="PTHR14272:SF4">
    <property type="entry name" value="SERTA DOMAIN-CONTAINING PROTEIN 4"/>
    <property type="match status" value="1"/>
</dbReference>
<evidence type="ECO:0000313" key="4">
    <source>
        <dbReference type="Proteomes" id="UP000261540"/>
    </source>
</evidence>
<dbReference type="GeneTree" id="ENSGT00530000063876"/>
<feature type="domain" description="SERTA" evidence="2">
    <location>
        <begin position="97"/>
        <end position="143"/>
    </location>
</feature>
<reference evidence="3" key="2">
    <citation type="submission" date="2025-09" db="UniProtKB">
        <authorList>
            <consortium name="Ensembl"/>
        </authorList>
    </citation>
    <scope>IDENTIFICATION</scope>
</reference>